<reference evidence="1 2" key="1">
    <citation type="submission" date="2015-01" db="EMBL/GenBank/DDBJ databases">
        <title>Evolution of Trichinella species and genotypes.</title>
        <authorList>
            <person name="Korhonen P.K."/>
            <person name="Edoardo P."/>
            <person name="Giuseppe L.R."/>
            <person name="Gasser R.B."/>
        </authorList>
    </citation>
    <scope>NUCLEOTIDE SEQUENCE [LARGE SCALE GENOMIC DNA]</scope>
    <source>
        <strain evidence="1">ISS176</strain>
    </source>
</reference>
<evidence type="ECO:0000313" key="2">
    <source>
        <dbReference type="Proteomes" id="UP000054826"/>
    </source>
</evidence>
<accession>A0A0V1JE63</accession>
<name>A0A0V1JE63_TRIPS</name>
<dbReference type="AlphaFoldDB" id="A0A0V1JE63"/>
<comment type="caution">
    <text evidence="1">The sequence shown here is derived from an EMBL/GenBank/DDBJ whole genome shotgun (WGS) entry which is preliminary data.</text>
</comment>
<sequence>MNNILKHSATVPTRATVQNSLISGTSLQKPTANIQKPIKKFFVNDHPSDARPLASRIFTSR</sequence>
<protein>
    <submittedName>
        <fullName evidence="1">Uncharacterized protein</fullName>
    </submittedName>
</protein>
<dbReference type="EMBL" id="JYDV01000105">
    <property type="protein sequence ID" value="KRZ33230.1"/>
    <property type="molecule type" value="Genomic_DNA"/>
</dbReference>
<gene>
    <name evidence="1" type="ORF">T4C_8293</name>
</gene>
<dbReference type="Proteomes" id="UP000054826">
    <property type="component" value="Unassembled WGS sequence"/>
</dbReference>
<evidence type="ECO:0000313" key="1">
    <source>
        <dbReference type="EMBL" id="KRZ33230.1"/>
    </source>
</evidence>
<organism evidence="1 2">
    <name type="scientific">Trichinella pseudospiralis</name>
    <name type="common">Parasitic roundworm</name>
    <dbReference type="NCBI Taxonomy" id="6337"/>
    <lineage>
        <taxon>Eukaryota</taxon>
        <taxon>Metazoa</taxon>
        <taxon>Ecdysozoa</taxon>
        <taxon>Nematoda</taxon>
        <taxon>Enoplea</taxon>
        <taxon>Dorylaimia</taxon>
        <taxon>Trichinellida</taxon>
        <taxon>Trichinellidae</taxon>
        <taxon>Trichinella</taxon>
    </lineage>
</organism>
<proteinExistence type="predicted"/>